<dbReference type="EMBL" id="JACBAG010001848">
    <property type="protein sequence ID" value="KAF7180046.1"/>
    <property type="molecule type" value="Genomic_DNA"/>
</dbReference>
<dbReference type="Proteomes" id="UP000641853">
    <property type="component" value="Unassembled WGS sequence"/>
</dbReference>
<dbReference type="AlphaFoldDB" id="A0A8H6PRE8"/>
<evidence type="ECO:0000313" key="3">
    <source>
        <dbReference type="Proteomes" id="UP000641853"/>
    </source>
</evidence>
<proteinExistence type="predicted"/>
<organism evidence="1 4">
    <name type="scientific">Aspergillus felis</name>
    <dbReference type="NCBI Taxonomy" id="1287682"/>
    <lineage>
        <taxon>Eukaryota</taxon>
        <taxon>Fungi</taxon>
        <taxon>Dikarya</taxon>
        <taxon>Ascomycota</taxon>
        <taxon>Pezizomycotina</taxon>
        <taxon>Eurotiomycetes</taxon>
        <taxon>Eurotiomycetidae</taxon>
        <taxon>Eurotiales</taxon>
        <taxon>Aspergillaceae</taxon>
        <taxon>Aspergillus</taxon>
        <taxon>Aspergillus subgen. Fumigati</taxon>
    </lineage>
</organism>
<reference evidence="1" key="1">
    <citation type="submission" date="2020-06" db="EMBL/GenBank/DDBJ databases">
        <title>Draft genome sequences of strains closely related to Aspergillus parafelis and Aspergillus hiratsukae.</title>
        <authorList>
            <person name="Dos Santos R.A.C."/>
            <person name="Rivero-Menendez O."/>
            <person name="Steenwyk J.L."/>
            <person name="Mead M.E."/>
            <person name="Goldman G.H."/>
            <person name="Alastruey-Izquierdo A."/>
            <person name="Rokas A."/>
        </authorList>
    </citation>
    <scope>NUCLEOTIDE SEQUENCE</scope>
    <source>
        <strain evidence="1">CNM-CM5623</strain>
        <strain evidence="2">CNM-CM7691</strain>
    </source>
</reference>
<sequence length="211" mass="24423">MNVLLWKLQSTRLTATQYNDLSTELRSKKDHPVVLNGYNLPNSERRLATIWGKSPIGVWEQAVDLTSDQLKERVASLAPLRLTSLSGYTINNELRYSATWGERTSSDWNGEWLYYANRTGVVQVYPDEWKPTYLHAHSVNGEPVYDSVWERYTGPGYGVQLWYYEDNDTAEEYKTFFNSMTKQGYKPRMLTGHYSKECGVRYVSVFNTISS</sequence>
<keyword evidence="3" id="KW-1185">Reference proteome</keyword>
<evidence type="ECO:0000313" key="4">
    <source>
        <dbReference type="Proteomes" id="UP000654922"/>
    </source>
</evidence>
<dbReference type="OrthoDB" id="5946976at2759"/>
<gene>
    <name evidence="1" type="ORF">CNMCM5623_003913</name>
    <name evidence="2" type="ORF">CNMCM7691_009212</name>
</gene>
<dbReference type="Proteomes" id="UP000654922">
    <property type="component" value="Unassembled WGS sequence"/>
</dbReference>
<evidence type="ECO:0000313" key="1">
    <source>
        <dbReference type="EMBL" id="KAF7158749.1"/>
    </source>
</evidence>
<dbReference type="EMBL" id="JACBAE010001384">
    <property type="protein sequence ID" value="KAF7158749.1"/>
    <property type="molecule type" value="Genomic_DNA"/>
</dbReference>
<dbReference type="Pfam" id="PF17660">
    <property type="entry name" value="BTRD1"/>
    <property type="match status" value="4"/>
</dbReference>
<protein>
    <submittedName>
        <fullName evidence="1">Uncharacterized protein</fullName>
    </submittedName>
</protein>
<evidence type="ECO:0000313" key="2">
    <source>
        <dbReference type="EMBL" id="KAF7180046.1"/>
    </source>
</evidence>
<name>A0A8H6PRE8_9EURO</name>
<comment type="caution">
    <text evidence="1">The sequence shown here is derived from an EMBL/GenBank/DDBJ whole genome shotgun (WGS) entry which is preliminary data.</text>
</comment>
<dbReference type="InterPro" id="IPR049511">
    <property type="entry name" value="PGH-like_rpt"/>
</dbReference>
<accession>A0A8H6PRE8</accession>